<dbReference type="InterPro" id="IPR036249">
    <property type="entry name" value="Thioredoxin-like_sf"/>
</dbReference>
<dbReference type="Proteomes" id="UP000589085">
    <property type="component" value="Unassembled WGS sequence"/>
</dbReference>
<sequence length="260" mass="27830">MTSGKMIGRAIMAVLILAIAMPAWAGTMRDLAFTQRQGAALPLDARFTDTAGRTLPLGAFVDGRPAILSIGYYECPNLCALEREDLLHALDGSGLKTPDDYTLIVVSIDPAETAPLARQARQDDLDRHATPGAERGWHFLVGEAASIRRLADAVGFHARYDPVLKQYLHPMGLVFTTPAGVVSGYVLGVGYRAGDVRQALARAAAGQRVEASPILLLCFHYDAATGRYTLAIRKLLQLGGLMTVLGLGTLLGVAHGRRAR</sequence>
<dbReference type="Pfam" id="PF02630">
    <property type="entry name" value="SCO1-SenC"/>
    <property type="match status" value="1"/>
</dbReference>
<feature type="transmembrane region" description="Helical" evidence="2">
    <location>
        <begin position="235"/>
        <end position="254"/>
    </location>
</feature>
<organism evidence="3 4">
    <name type="scientific">Gluconacetobacter sacchari</name>
    <dbReference type="NCBI Taxonomy" id="92759"/>
    <lineage>
        <taxon>Bacteria</taxon>
        <taxon>Pseudomonadati</taxon>
        <taxon>Pseudomonadota</taxon>
        <taxon>Alphaproteobacteria</taxon>
        <taxon>Acetobacterales</taxon>
        <taxon>Acetobacteraceae</taxon>
        <taxon>Gluconacetobacter</taxon>
    </lineage>
</organism>
<comment type="similarity">
    <text evidence="1">Belongs to the SCO1/2 family.</text>
</comment>
<gene>
    <name evidence="3" type="ORF">HLH48_12660</name>
</gene>
<dbReference type="EMBL" id="JABEQJ010000015">
    <property type="protein sequence ID" value="MBB2161014.1"/>
    <property type="molecule type" value="Genomic_DNA"/>
</dbReference>
<protein>
    <submittedName>
        <fullName evidence="3">SCO family protein</fullName>
    </submittedName>
</protein>
<evidence type="ECO:0000313" key="3">
    <source>
        <dbReference type="EMBL" id="MBB2161014.1"/>
    </source>
</evidence>
<dbReference type="RefSeq" id="WP_182997871.1">
    <property type="nucleotide sequence ID" value="NZ_JABEQJ010000015.1"/>
</dbReference>
<keyword evidence="2" id="KW-1133">Transmembrane helix</keyword>
<dbReference type="Gene3D" id="3.40.30.10">
    <property type="entry name" value="Glutaredoxin"/>
    <property type="match status" value="1"/>
</dbReference>
<dbReference type="AlphaFoldDB" id="A0A7W4IDZ1"/>
<evidence type="ECO:0000256" key="1">
    <source>
        <dbReference type="ARBA" id="ARBA00010996"/>
    </source>
</evidence>
<dbReference type="InterPro" id="IPR003782">
    <property type="entry name" value="SCO1/SenC"/>
</dbReference>
<dbReference type="SUPFAM" id="SSF52833">
    <property type="entry name" value="Thioredoxin-like"/>
    <property type="match status" value="1"/>
</dbReference>
<proteinExistence type="inferred from homology"/>
<accession>A0A7W4IDZ1</accession>
<evidence type="ECO:0000256" key="2">
    <source>
        <dbReference type="SAM" id="Phobius"/>
    </source>
</evidence>
<comment type="caution">
    <text evidence="3">The sequence shown here is derived from an EMBL/GenBank/DDBJ whole genome shotgun (WGS) entry which is preliminary data.</text>
</comment>
<keyword evidence="2" id="KW-0812">Transmembrane</keyword>
<keyword evidence="2" id="KW-0472">Membrane</keyword>
<evidence type="ECO:0000313" key="4">
    <source>
        <dbReference type="Proteomes" id="UP000589085"/>
    </source>
</evidence>
<name>A0A7W4IDZ1_9PROT</name>
<dbReference type="CDD" id="cd02968">
    <property type="entry name" value="SCO"/>
    <property type="match status" value="1"/>
</dbReference>
<reference evidence="3 4" key="1">
    <citation type="submission" date="2020-04" db="EMBL/GenBank/DDBJ databases">
        <title>Description of novel Gluconacetobacter.</title>
        <authorList>
            <person name="Sombolestani A."/>
        </authorList>
    </citation>
    <scope>NUCLEOTIDE SEQUENCE [LARGE SCALE GENOMIC DNA]</scope>
    <source>
        <strain evidence="3 4">LMG 19747</strain>
    </source>
</reference>